<keyword evidence="1" id="KW-0812">Transmembrane</keyword>
<comment type="caution">
    <text evidence="2">The sequence shown here is derived from an EMBL/GenBank/DDBJ whole genome shotgun (WGS) entry which is preliminary data.</text>
</comment>
<protein>
    <submittedName>
        <fullName evidence="2">Uncharacterized protein</fullName>
    </submittedName>
</protein>
<evidence type="ECO:0000256" key="1">
    <source>
        <dbReference type="SAM" id="Phobius"/>
    </source>
</evidence>
<keyword evidence="1" id="KW-0472">Membrane</keyword>
<dbReference type="EMBL" id="JAGRPV010000001">
    <property type="protein sequence ID" value="MDI4644016.1"/>
    <property type="molecule type" value="Genomic_DNA"/>
</dbReference>
<feature type="transmembrane region" description="Helical" evidence="1">
    <location>
        <begin position="28"/>
        <end position="48"/>
    </location>
</feature>
<proteinExistence type="predicted"/>
<gene>
    <name evidence="2" type="ORF">KB449_03550</name>
</gene>
<dbReference type="Proteomes" id="UP001161691">
    <property type="component" value="Unassembled WGS sequence"/>
</dbReference>
<organism evidence="2 3">
    <name type="scientific">Cohnella hashimotonis</name>
    <dbReference type="NCBI Taxonomy" id="2826895"/>
    <lineage>
        <taxon>Bacteria</taxon>
        <taxon>Bacillati</taxon>
        <taxon>Bacillota</taxon>
        <taxon>Bacilli</taxon>
        <taxon>Bacillales</taxon>
        <taxon>Paenibacillaceae</taxon>
        <taxon>Cohnella</taxon>
    </lineage>
</organism>
<keyword evidence="3" id="KW-1185">Reference proteome</keyword>
<evidence type="ECO:0000313" key="2">
    <source>
        <dbReference type="EMBL" id="MDI4644016.1"/>
    </source>
</evidence>
<sequence length="59" mass="6203">MILYIGCYLFIVLSSAWAIRTSCNGNKLGWLTAALAGAISGCLAILALDGGCRIERGQL</sequence>
<reference evidence="2" key="1">
    <citation type="submission" date="2023-04" db="EMBL/GenBank/DDBJ databases">
        <title>Comparative genomic analysis of Cohnella hashimotonis sp. nov., isolated from the International Space Station.</title>
        <authorList>
            <person name="Venkateswaran K."/>
            <person name="Simpson A."/>
        </authorList>
    </citation>
    <scope>NUCLEOTIDE SEQUENCE</scope>
    <source>
        <strain evidence="2">F6_2S_P_1</strain>
    </source>
</reference>
<dbReference type="RefSeq" id="WP_282907048.1">
    <property type="nucleotide sequence ID" value="NZ_JAGRPV010000001.1"/>
</dbReference>
<keyword evidence="1" id="KW-1133">Transmembrane helix</keyword>
<accession>A0ABT6TB06</accession>
<evidence type="ECO:0000313" key="3">
    <source>
        <dbReference type="Proteomes" id="UP001161691"/>
    </source>
</evidence>
<name>A0ABT6TB06_9BACL</name>